<gene>
    <name evidence="2" type="ORF">F5X71_33460</name>
</gene>
<dbReference type="PROSITE" id="PS51819">
    <property type="entry name" value="VOC"/>
    <property type="match status" value="1"/>
</dbReference>
<evidence type="ECO:0000313" key="2">
    <source>
        <dbReference type="EMBL" id="QIS06559.1"/>
    </source>
</evidence>
<accession>A0A6G9Y036</accession>
<proteinExistence type="predicted"/>
<dbReference type="SUPFAM" id="SSF54593">
    <property type="entry name" value="Glyoxalase/Bleomycin resistance protein/Dihydroxybiphenyl dioxygenase"/>
    <property type="match status" value="1"/>
</dbReference>
<dbReference type="RefSeq" id="WP_167465579.1">
    <property type="nucleotide sequence ID" value="NZ_CP046171.1"/>
</dbReference>
<dbReference type="PANTHER" id="PTHR36503">
    <property type="entry name" value="BLR2520 PROTEIN"/>
    <property type="match status" value="1"/>
</dbReference>
<dbReference type="InterPro" id="IPR029068">
    <property type="entry name" value="Glyas_Bleomycin-R_OHBP_Dase"/>
</dbReference>
<evidence type="ECO:0000313" key="3">
    <source>
        <dbReference type="Proteomes" id="UP000501705"/>
    </source>
</evidence>
<dbReference type="Pfam" id="PF00903">
    <property type="entry name" value="Glyoxalase"/>
    <property type="match status" value="1"/>
</dbReference>
<dbReference type="Gene3D" id="3.10.180.10">
    <property type="entry name" value="2,3-Dihydroxybiphenyl 1,2-Dioxygenase, domain 1"/>
    <property type="match status" value="1"/>
</dbReference>
<dbReference type="PANTHER" id="PTHR36503:SF1">
    <property type="entry name" value="BLR2520 PROTEIN"/>
    <property type="match status" value="1"/>
</dbReference>
<dbReference type="InterPro" id="IPR037523">
    <property type="entry name" value="VOC_core"/>
</dbReference>
<sequence length="125" mass="13660">MNITASAISLNVADPQASARFLIDHLGFTEQMSADGFVSLERPDAGMNVIYLRTGLKSFKPASIAGSAGEGLLVVFVVTDIDAEFARLQGEGVPIVTQLETEEWGERYFQMRDPNGIILQLVQWV</sequence>
<dbReference type="Proteomes" id="UP000501705">
    <property type="component" value="Chromosome"/>
</dbReference>
<protein>
    <submittedName>
        <fullName evidence="2">Glyoxalase</fullName>
    </submittedName>
</protein>
<organism evidence="2 3">
    <name type="scientific">Nocardia brasiliensis</name>
    <dbReference type="NCBI Taxonomy" id="37326"/>
    <lineage>
        <taxon>Bacteria</taxon>
        <taxon>Bacillati</taxon>
        <taxon>Actinomycetota</taxon>
        <taxon>Actinomycetes</taxon>
        <taxon>Mycobacteriales</taxon>
        <taxon>Nocardiaceae</taxon>
        <taxon>Nocardia</taxon>
    </lineage>
</organism>
<reference evidence="2 3" key="1">
    <citation type="journal article" date="2019" name="ACS Chem. Biol.">
        <title>Identification and Mobilization of a Cryptic Antibiotic Biosynthesis Gene Locus from a Human-Pathogenic Nocardia Isolate.</title>
        <authorList>
            <person name="Herisse M."/>
            <person name="Ishida K."/>
            <person name="Porter J.L."/>
            <person name="Howden B."/>
            <person name="Hertweck C."/>
            <person name="Stinear T.P."/>
            <person name="Pidot S.J."/>
        </authorList>
    </citation>
    <scope>NUCLEOTIDE SEQUENCE [LARGE SCALE GENOMIC DNA]</scope>
    <source>
        <strain evidence="2 3">AUSMDU00024985</strain>
    </source>
</reference>
<dbReference type="InterPro" id="IPR004360">
    <property type="entry name" value="Glyas_Fos-R_dOase_dom"/>
</dbReference>
<evidence type="ECO:0000259" key="1">
    <source>
        <dbReference type="PROSITE" id="PS51819"/>
    </source>
</evidence>
<name>A0A6G9Y036_NOCBR</name>
<dbReference type="AlphaFoldDB" id="A0A6G9Y036"/>
<dbReference type="EMBL" id="CP046171">
    <property type="protein sequence ID" value="QIS06559.1"/>
    <property type="molecule type" value="Genomic_DNA"/>
</dbReference>
<feature type="domain" description="VOC" evidence="1">
    <location>
        <begin position="4"/>
        <end position="124"/>
    </location>
</feature>